<dbReference type="EMBL" id="MHIB01000022">
    <property type="protein sequence ID" value="OGY44151.1"/>
    <property type="molecule type" value="Genomic_DNA"/>
</dbReference>
<dbReference type="Proteomes" id="UP000178930">
    <property type="component" value="Unassembled WGS sequence"/>
</dbReference>
<dbReference type="InterPro" id="IPR021799">
    <property type="entry name" value="PIN-like_prokaryotic"/>
</dbReference>
<accession>A0A1G1XVY7</accession>
<evidence type="ECO:0008006" key="3">
    <source>
        <dbReference type="Google" id="ProtNLM"/>
    </source>
</evidence>
<comment type="caution">
    <text evidence="1">The sequence shown here is derived from an EMBL/GenBank/DDBJ whole genome shotgun (WGS) entry which is preliminary data.</text>
</comment>
<reference evidence="1 2" key="1">
    <citation type="journal article" date="2016" name="Nat. Commun.">
        <title>Thousands of microbial genomes shed light on interconnected biogeochemical processes in an aquifer system.</title>
        <authorList>
            <person name="Anantharaman K."/>
            <person name="Brown C.T."/>
            <person name="Hug L.A."/>
            <person name="Sharon I."/>
            <person name="Castelle C.J."/>
            <person name="Probst A.J."/>
            <person name="Thomas B.C."/>
            <person name="Singh A."/>
            <person name="Wilkins M.J."/>
            <person name="Karaoz U."/>
            <person name="Brodie E.L."/>
            <person name="Williams K.H."/>
            <person name="Hubbard S.S."/>
            <person name="Banfield J.F."/>
        </authorList>
    </citation>
    <scope>NUCLEOTIDE SEQUENCE [LARGE SCALE GENOMIC DNA]</scope>
</reference>
<evidence type="ECO:0000313" key="2">
    <source>
        <dbReference type="Proteomes" id="UP000178930"/>
    </source>
</evidence>
<dbReference type="AlphaFoldDB" id="A0A1G1XVY7"/>
<dbReference type="PANTHER" id="PTHR39550">
    <property type="entry name" value="SLL0658 PROTEIN"/>
    <property type="match status" value="1"/>
</dbReference>
<sequence length="155" mass="17762">MIIADTDFLSAFLKIDKLELVFTALETKEIVITQAVLDEIKQAPVQEKLMQVIHSKDQKVIIREVNEIFSQNFGKGELESITLAKETNALLLMNDQKAAKFAESEGITTMDIPIFLLHCKTNKLISSKESKEIIELLKEKDYYEFNEEIKKILLN</sequence>
<dbReference type="STRING" id="1797532.A2729_02510"/>
<dbReference type="InterPro" id="IPR029060">
    <property type="entry name" value="PIN-like_dom_sf"/>
</dbReference>
<evidence type="ECO:0000313" key="1">
    <source>
        <dbReference type="EMBL" id="OGY44151.1"/>
    </source>
</evidence>
<dbReference type="SUPFAM" id="SSF88723">
    <property type="entry name" value="PIN domain-like"/>
    <property type="match status" value="1"/>
</dbReference>
<dbReference type="PANTHER" id="PTHR39550:SF1">
    <property type="entry name" value="SLL0658 PROTEIN"/>
    <property type="match status" value="1"/>
</dbReference>
<proteinExistence type="predicted"/>
<gene>
    <name evidence="1" type="ORF">A2729_02510</name>
</gene>
<dbReference type="Pfam" id="PF11848">
    <property type="entry name" value="DUF3368"/>
    <property type="match status" value="1"/>
</dbReference>
<protein>
    <recommendedName>
        <fullName evidence="3">PIN domain-containing protein</fullName>
    </recommendedName>
</protein>
<name>A0A1G1XVY7_9BACT</name>
<organism evidence="1 2">
    <name type="scientific">Candidatus Buchananbacteria bacterium RIFCSPHIGHO2_01_FULL_39_14</name>
    <dbReference type="NCBI Taxonomy" id="1797532"/>
    <lineage>
        <taxon>Bacteria</taxon>
        <taxon>Candidatus Buchananiibacteriota</taxon>
    </lineage>
</organism>
<dbReference type="Gene3D" id="3.40.50.1010">
    <property type="entry name" value="5'-nuclease"/>
    <property type="match status" value="1"/>
</dbReference>